<evidence type="ECO:0000256" key="1">
    <source>
        <dbReference type="ARBA" id="ARBA00023186"/>
    </source>
</evidence>
<keyword evidence="5" id="KW-1185">Reference proteome</keyword>
<accession>A0A409WR67</accession>
<gene>
    <name evidence="4" type="ORF">CVT25_015132</name>
</gene>
<evidence type="ECO:0000259" key="2">
    <source>
        <dbReference type="Pfam" id="PF12612"/>
    </source>
</evidence>
<dbReference type="PANTHER" id="PTHR12658">
    <property type="entry name" value="BETA-TUBULIN COFACTOR D"/>
    <property type="match status" value="1"/>
</dbReference>
<dbReference type="Pfam" id="PF23579">
    <property type="entry name" value="ARM_TBCD"/>
    <property type="match status" value="1"/>
</dbReference>
<dbReference type="Pfam" id="PF25767">
    <property type="entry name" value="ARM_TBCD_2nd"/>
    <property type="match status" value="1"/>
</dbReference>
<dbReference type="Pfam" id="PF12612">
    <property type="entry name" value="TFCD_C"/>
    <property type="match status" value="1"/>
</dbReference>
<feature type="domain" description="Tubulin-folding cofactor D C-terminal" evidence="2">
    <location>
        <begin position="849"/>
        <end position="1045"/>
    </location>
</feature>
<dbReference type="AlphaFoldDB" id="A0A409WR67"/>
<dbReference type="Gene3D" id="1.25.10.10">
    <property type="entry name" value="Leucine-rich Repeat Variant"/>
    <property type="match status" value="1"/>
</dbReference>
<comment type="caution">
    <text evidence="4">The sequence shown here is derived from an EMBL/GenBank/DDBJ whole genome shotgun (WGS) entry which is preliminary data.</text>
</comment>
<sequence length="1146" mass="127465">MADEFQDERIFGTFDAFTQLKTLQDKLLNARYNINEGMSDEEHSERSVTFQKFTSMLDAYQEQSYLLDPYLEQLVAPVVEVLKDYVKTSIANPTDKGDTWHAHRTANMLYCYVKFRGYKTIVRFFPHEIADLSMALEFMLIPHGIVETHWHWPVRYVMLLWLYIICLIPFDLAQFDETDQIGQTAKTLESVAKTYIGAAGLEKEAAALLLSRLYIRKDTGAGFHNFVEEARSFLQTTTDDLFKAIGLLKVLCEVVKSGSAEQVQDELPTLRSIATIIQETTTYANNTIIRKLRSKLISRVGLRLLPTSSGNIKRQARTLIADEVSDEHGGYQEEIEVPDEIEDILEQTLAALQDRDTVVRWSAAKGVARIAQRLPKDFAGQVLETVMGLFEIHSVAAASLYDLPAIAEGTWHGACLACAEFARRSLVEPGHLPQLIGWLSKALYFDLRKGAHSIGSNVRDAAAYVLWALARTQDQTALIPHATNLAQRLTAVALYDREIHIRRAASAAFQEHVGRTSLFPHGIDVLGKTDFYAVSIRKHAFLVAAPQVSEHVEYRKFLLDHLLDVVLRHWDLSMRELGSQSLRLIITINLHVLAPRAIEKSVKLLESLDSTDVHGGLTALSEIALAYKEDKSDPSALEGHLRSIFRHLKHVDANTLTTTRNELIASAACRLIANSITVTEINLGARSSVPGWKKIVDNGLKHRIALLIVELKRGPSVMQQGLARLLGVINYNTHPKSLPEAIDYLLDTVKPTTKANIETRRSCFVAIPQILTLIAPQLTSLLSSDVLNTLLDAMLAGLDDYTLDERGDVGSWVRIACIQGLTTISELLFGVGGSIPDFESYFSPQKYHAVATGLLKQGVERLDNVRQTAGVCVVRLLNAPLPLVDGSERWRLPALDLLNELFQNPSDQSGWNDGNWLFPRGMRLLEVPQYRKDVLSGIVISIGSKTDSTQKPVANSLVKFAQGLPLVRGPASSYSLLELVADLISHAKSNMTSNAVVVPVFQTFTILLEADVLRQLPSEPSGLQSLKTLVHMTTKNIDKLKSVQRIHESMKIFVNVLSFEEIRSEKLSLLSDFLTHPFPKACLFIVAGAGAVRSDTAEYLYILLQSADLGLETDAIEDILLETEWATGDRQVATEAAKEVIQLFTS</sequence>
<dbReference type="InterPro" id="IPR058033">
    <property type="entry name" value="ARM_TBCD_2nd"/>
</dbReference>
<dbReference type="GO" id="GO:0007023">
    <property type="term" value="P:post-chaperonin tubulin folding pathway"/>
    <property type="evidence" value="ECO:0007669"/>
    <property type="project" value="InterPro"/>
</dbReference>
<dbReference type="Proteomes" id="UP000283269">
    <property type="component" value="Unassembled WGS sequence"/>
</dbReference>
<protein>
    <submittedName>
        <fullName evidence="4">Uncharacterized protein</fullName>
    </submittedName>
</protein>
<evidence type="ECO:0000259" key="3">
    <source>
        <dbReference type="Pfam" id="PF25767"/>
    </source>
</evidence>
<evidence type="ECO:0000313" key="4">
    <source>
        <dbReference type="EMBL" id="PPQ80979.1"/>
    </source>
</evidence>
<dbReference type="InterPro" id="IPR022577">
    <property type="entry name" value="TBCD_C"/>
</dbReference>
<reference evidence="4 5" key="1">
    <citation type="journal article" date="2018" name="Evol. Lett.">
        <title>Horizontal gene cluster transfer increased hallucinogenic mushroom diversity.</title>
        <authorList>
            <person name="Reynolds H.T."/>
            <person name="Vijayakumar V."/>
            <person name="Gluck-Thaler E."/>
            <person name="Korotkin H.B."/>
            <person name="Matheny P.B."/>
            <person name="Slot J.C."/>
        </authorList>
    </citation>
    <scope>NUCLEOTIDE SEQUENCE [LARGE SCALE GENOMIC DNA]</scope>
    <source>
        <strain evidence="4 5">2631</strain>
    </source>
</reference>
<dbReference type="FunCoup" id="A0A409WR67">
    <property type="interactions" value="443"/>
</dbReference>
<dbReference type="GO" id="GO:0007021">
    <property type="term" value="P:tubulin complex assembly"/>
    <property type="evidence" value="ECO:0007669"/>
    <property type="project" value="InterPro"/>
</dbReference>
<evidence type="ECO:0000313" key="5">
    <source>
        <dbReference type="Proteomes" id="UP000283269"/>
    </source>
</evidence>
<name>A0A409WR67_PSICY</name>
<dbReference type="InterPro" id="IPR011989">
    <property type="entry name" value="ARM-like"/>
</dbReference>
<dbReference type="OrthoDB" id="1735853at2759"/>
<dbReference type="GO" id="GO:0048487">
    <property type="term" value="F:beta-tubulin binding"/>
    <property type="evidence" value="ECO:0007669"/>
    <property type="project" value="InterPro"/>
</dbReference>
<keyword evidence="1" id="KW-0143">Chaperone</keyword>
<dbReference type="GO" id="GO:0000226">
    <property type="term" value="P:microtubule cytoskeleton organization"/>
    <property type="evidence" value="ECO:0007669"/>
    <property type="project" value="TreeGrafter"/>
</dbReference>
<dbReference type="InterPro" id="IPR033162">
    <property type="entry name" value="TBCD"/>
</dbReference>
<dbReference type="EMBL" id="NHYD01003293">
    <property type="protein sequence ID" value="PPQ80979.1"/>
    <property type="molecule type" value="Genomic_DNA"/>
</dbReference>
<dbReference type="SUPFAM" id="SSF48371">
    <property type="entry name" value="ARM repeat"/>
    <property type="match status" value="1"/>
</dbReference>
<feature type="domain" description="Tubulin-folding cofactor D ARM repeats" evidence="3">
    <location>
        <begin position="322"/>
        <end position="523"/>
    </location>
</feature>
<dbReference type="InterPro" id="IPR016024">
    <property type="entry name" value="ARM-type_fold"/>
</dbReference>
<proteinExistence type="predicted"/>
<dbReference type="STRING" id="93625.A0A409WR67"/>
<organism evidence="4 5">
    <name type="scientific">Psilocybe cyanescens</name>
    <dbReference type="NCBI Taxonomy" id="93625"/>
    <lineage>
        <taxon>Eukaryota</taxon>
        <taxon>Fungi</taxon>
        <taxon>Dikarya</taxon>
        <taxon>Basidiomycota</taxon>
        <taxon>Agaricomycotina</taxon>
        <taxon>Agaricomycetes</taxon>
        <taxon>Agaricomycetidae</taxon>
        <taxon>Agaricales</taxon>
        <taxon>Agaricineae</taxon>
        <taxon>Strophariaceae</taxon>
        <taxon>Psilocybe</taxon>
    </lineage>
</organism>
<dbReference type="GO" id="GO:0005096">
    <property type="term" value="F:GTPase activator activity"/>
    <property type="evidence" value="ECO:0007669"/>
    <property type="project" value="InterPro"/>
</dbReference>
<dbReference type="PANTHER" id="PTHR12658:SF0">
    <property type="entry name" value="TUBULIN-SPECIFIC CHAPERONE D"/>
    <property type="match status" value="1"/>
</dbReference>
<dbReference type="InParanoid" id="A0A409WR67"/>